<protein>
    <recommendedName>
        <fullName evidence="4">Type II toxin-antitoxin system RelE/ParE family toxin</fullName>
    </recommendedName>
</protein>
<dbReference type="EMBL" id="MKQH01000009">
    <property type="protein sequence ID" value="OJI11623.1"/>
    <property type="molecule type" value="Genomic_DNA"/>
</dbReference>
<evidence type="ECO:0000313" key="1">
    <source>
        <dbReference type="EMBL" id="OJI11623.1"/>
    </source>
</evidence>
<dbReference type="AlphaFoldDB" id="A0AB36I535"/>
<organism evidence="2 3">
    <name type="scientific">Limosilactobacillus reuteri</name>
    <name type="common">Lactobacillus reuteri</name>
    <dbReference type="NCBI Taxonomy" id="1598"/>
    <lineage>
        <taxon>Bacteria</taxon>
        <taxon>Bacillati</taxon>
        <taxon>Bacillota</taxon>
        <taxon>Bacilli</taxon>
        <taxon>Lactobacillales</taxon>
        <taxon>Lactobacillaceae</taxon>
        <taxon>Limosilactobacillus</taxon>
    </lineage>
</organism>
<dbReference type="EMBL" id="MKQH01000009">
    <property type="protein sequence ID" value="OJI11635.1"/>
    <property type="molecule type" value="Genomic_DNA"/>
</dbReference>
<gene>
    <name evidence="1" type="ORF">BJI45_00670</name>
    <name evidence="2" type="ORF">BJI45_00740</name>
</gene>
<comment type="caution">
    <text evidence="2">The sequence shown here is derived from an EMBL/GenBank/DDBJ whole genome shotgun (WGS) entry which is preliminary data.</text>
</comment>
<accession>A0AB36I535</accession>
<proteinExistence type="predicted"/>
<dbReference type="Proteomes" id="UP000184174">
    <property type="component" value="Unassembled WGS sequence"/>
</dbReference>
<evidence type="ECO:0000313" key="3">
    <source>
        <dbReference type="Proteomes" id="UP000184174"/>
    </source>
</evidence>
<evidence type="ECO:0000313" key="2">
    <source>
        <dbReference type="EMBL" id="OJI11635.1"/>
    </source>
</evidence>
<reference evidence="2 3" key="1">
    <citation type="submission" date="2016-10" db="EMBL/GenBank/DDBJ databases">
        <title>Genome sequence of Lactobacillus reuteri 121, a source of glucan and fructan exopolysaccharides.</title>
        <authorList>
            <person name="Gangoiti J."/>
            <person name="Lammerts Van Bueren A."/>
            <person name="Dijkhuizen L."/>
        </authorList>
    </citation>
    <scope>NUCLEOTIDE SEQUENCE [LARGE SCALE GENOMIC DNA]</scope>
    <source>
        <strain evidence="2 3">121</strain>
    </source>
</reference>
<sequence>MKNYKVRLRGAAKRDVKVLNRYLIRNFSESKVNEVLTSLQESITRLGRMPNLVRDARELSSFVNQPVLKKSKQFVKNVLINYEIFVRNE</sequence>
<name>A0AB36I535_LIMRT</name>
<dbReference type="Gene3D" id="3.30.2310.20">
    <property type="entry name" value="RelE-like"/>
    <property type="match status" value="1"/>
</dbReference>
<evidence type="ECO:0008006" key="4">
    <source>
        <dbReference type="Google" id="ProtNLM"/>
    </source>
</evidence>
<dbReference type="InterPro" id="IPR035093">
    <property type="entry name" value="RelE/ParE_toxin_dom_sf"/>
</dbReference>